<sequence length="152" mass="17531">MDIQILYFDVKHAVETHDWIIEHSGGMHGMYPDGADKLDSVLDHIQNDLYYPTFEDKLTHLVYSINKLHAFCDGNKRSSLTLGAYFLELNGRNDCVYKFVIEMENIVVWLAEGKISKELLTKLITSITENEDEYSEDLKYELICAISDGLFE</sequence>
<proteinExistence type="predicted"/>
<evidence type="ECO:0000313" key="3">
    <source>
        <dbReference type="Proteomes" id="UP000092616"/>
    </source>
</evidence>
<comment type="caution">
    <text evidence="2">The sequence shown here is derived from an EMBL/GenBank/DDBJ whole genome shotgun (WGS) entry which is preliminary data.</text>
</comment>
<organism evidence="2 3">
    <name type="scientific">Faucicola atlantae</name>
    <dbReference type="NCBI Taxonomy" id="34059"/>
    <lineage>
        <taxon>Bacteria</taxon>
        <taxon>Pseudomonadati</taxon>
        <taxon>Pseudomonadota</taxon>
        <taxon>Gammaproteobacteria</taxon>
        <taxon>Moraxellales</taxon>
        <taxon>Moraxellaceae</taxon>
        <taxon>Faucicola</taxon>
    </lineage>
</organism>
<dbReference type="EMBL" id="LZNA01000067">
    <property type="protein sequence ID" value="OBX75919.1"/>
    <property type="molecule type" value="Genomic_DNA"/>
</dbReference>
<dbReference type="AlphaFoldDB" id="A0A1B8Q9W6"/>
<name>A0A1B8Q9W6_9GAMM</name>
<dbReference type="InterPro" id="IPR036597">
    <property type="entry name" value="Fido-like_dom_sf"/>
</dbReference>
<dbReference type="PANTHER" id="PTHR39426">
    <property type="entry name" value="HOMOLOGY TO DEATH-ON-CURING PROTEIN OF PHAGE P1"/>
    <property type="match status" value="1"/>
</dbReference>
<keyword evidence="3" id="KW-1185">Reference proteome</keyword>
<evidence type="ECO:0000259" key="1">
    <source>
        <dbReference type="PROSITE" id="PS51459"/>
    </source>
</evidence>
<dbReference type="InterPro" id="IPR053737">
    <property type="entry name" value="Type_II_TA_Toxin"/>
</dbReference>
<dbReference type="InterPro" id="IPR006440">
    <property type="entry name" value="Doc"/>
</dbReference>
<feature type="domain" description="Fido" evidence="1">
    <location>
        <begin position="8"/>
        <end position="129"/>
    </location>
</feature>
<dbReference type="SUPFAM" id="SSF140931">
    <property type="entry name" value="Fic-like"/>
    <property type="match status" value="1"/>
</dbReference>
<protein>
    <submittedName>
        <fullName evidence="2">Death-on-curing protein</fullName>
    </submittedName>
</protein>
<dbReference type="InterPro" id="IPR003812">
    <property type="entry name" value="Fido"/>
</dbReference>
<evidence type="ECO:0000313" key="2">
    <source>
        <dbReference type="EMBL" id="OBX75919.1"/>
    </source>
</evidence>
<dbReference type="RefSeq" id="WP_067338364.1">
    <property type="nucleotide sequence ID" value="NZ_LZNA01000067.1"/>
</dbReference>
<dbReference type="PROSITE" id="PS51459">
    <property type="entry name" value="FIDO"/>
    <property type="match status" value="1"/>
</dbReference>
<dbReference type="GO" id="GO:0016301">
    <property type="term" value="F:kinase activity"/>
    <property type="evidence" value="ECO:0007669"/>
    <property type="project" value="InterPro"/>
</dbReference>
<dbReference type="Pfam" id="PF02661">
    <property type="entry name" value="Fic"/>
    <property type="match status" value="1"/>
</dbReference>
<gene>
    <name evidence="2" type="ORF">A9306_01425</name>
</gene>
<accession>A0A1B8Q9W6</accession>
<dbReference type="Gene3D" id="1.20.120.1870">
    <property type="entry name" value="Fic/DOC protein, Fido domain"/>
    <property type="match status" value="1"/>
</dbReference>
<reference evidence="2 3" key="1">
    <citation type="submission" date="2016-06" db="EMBL/GenBank/DDBJ databases">
        <title>Draft genome of Moraxella atlantae CCUG 59586.</title>
        <authorList>
            <person name="Salva-Serra F."/>
            <person name="Engstrom-Jakobsson H."/>
            <person name="Thorell K."/>
            <person name="Gonzales-Siles L."/>
            <person name="Karlsson R."/>
            <person name="Boulund F."/>
            <person name="Engstrand L."/>
            <person name="Kristiansson E."/>
            <person name="Moore E."/>
        </authorList>
    </citation>
    <scope>NUCLEOTIDE SEQUENCE [LARGE SCALE GENOMIC DNA]</scope>
    <source>
        <strain evidence="2 3">CCUG 59586</strain>
    </source>
</reference>
<dbReference type="Proteomes" id="UP000092616">
    <property type="component" value="Unassembled WGS sequence"/>
</dbReference>
<dbReference type="PANTHER" id="PTHR39426:SF1">
    <property type="entry name" value="HOMOLOGY TO DEATH-ON-CURING PROTEIN OF PHAGE P1"/>
    <property type="match status" value="1"/>
</dbReference>